<dbReference type="SUPFAM" id="SSF52172">
    <property type="entry name" value="CheY-like"/>
    <property type="match status" value="1"/>
</dbReference>
<evidence type="ECO:0000313" key="11">
    <source>
        <dbReference type="EMBL" id="MFD1176636.1"/>
    </source>
</evidence>
<reference evidence="12" key="1">
    <citation type="journal article" date="2019" name="Int. J. Syst. Evol. Microbiol.">
        <title>The Global Catalogue of Microorganisms (GCM) 10K type strain sequencing project: providing services to taxonomists for standard genome sequencing and annotation.</title>
        <authorList>
            <consortium name="The Broad Institute Genomics Platform"/>
            <consortium name="The Broad Institute Genome Sequencing Center for Infectious Disease"/>
            <person name="Wu L."/>
            <person name="Ma J."/>
        </authorList>
    </citation>
    <scope>NUCLEOTIDE SEQUENCE [LARGE SCALE GENOMIC DNA]</scope>
    <source>
        <strain evidence="12">CCUG 59189</strain>
    </source>
</reference>
<protein>
    <submittedName>
        <fullName evidence="11">Response regulator</fullName>
    </submittedName>
</protein>
<comment type="caution">
    <text evidence="11">The sequence shown here is derived from an EMBL/GenBank/DDBJ whole genome shotgun (WGS) entry which is preliminary data.</text>
</comment>
<dbReference type="PROSITE" id="PS01124">
    <property type="entry name" value="HTH_ARAC_FAMILY_2"/>
    <property type="match status" value="1"/>
</dbReference>
<keyword evidence="3 8" id="KW-0597">Phosphoprotein</keyword>
<evidence type="ECO:0000256" key="3">
    <source>
        <dbReference type="ARBA" id="ARBA00022553"/>
    </source>
</evidence>
<dbReference type="InterPro" id="IPR051552">
    <property type="entry name" value="HptR"/>
</dbReference>
<sequence length="505" mass="58824">MYNVMIVEDSKPILRNIKTLLSTMELPLRIVATAANGEEALEKIQRESVHLLLTDIRMPKMDGLTLIEQAKLRNPQLKVVLISGYSDFEYTRKALNLQVFDYLLKPVERKALEEVMERAIGQLNQRIVNDRDLLKEIVEPSYYAEIKLNQEFTHFAKVMLIARRQPFSPGKDEWKREKMEYLLKQIFAPHECWVFPAQIPQEYIVFVNRAAAGMYSSIYECLESVRRHLVGHGMDAIIGGQLLSSESGRLPELYYRASGMLSEQQRITQGFVIDTGTSASQAGIVENLMEPTTLTAFVQMIREQRKEQFALKLTEQMVKWAEEHVRVAEVERFLGLLVDTFARLCEERGAEIRLGLELKAKQLFEENSYADFCRELVEWTRQCFDILQTHSRTSGQELFEKMDEYVKMNMYAALSINDIALKFHVSPSYISRVIKKYTQTTFVQYYTELKIKEACRLLEERPDMKFKELSDLLSFSDQHYFSKVFKEYTGYSPTEYKEKLVGKLE</sequence>
<dbReference type="Pfam" id="PF12833">
    <property type="entry name" value="HTH_18"/>
    <property type="match status" value="1"/>
</dbReference>
<evidence type="ECO:0000256" key="1">
    <source>
        <dbReference type="ARBA" id="ARBA00004496"/>
    </source>
</evidence>
<evidence type="ECO:0000256" key="4">
    <source>
        <dbReference type="ARBA" id="ARBA00023012"/>
    </source>
</evidence>
<dbReference type="RefSeq" id="WP_379319090.1">
    <property type="nucleotide sequence ID" value="NZ_JBHTLM010000006.1"/>
</dbReference>
<dbReference type="SMART" id="SM00342">
    <property type="entry name" value="HTH_ARAC"/>
    <property type="match status" value="1"/>
</dbReference>
<feature type="domain" description="Response regulatory" evidence="10">
    <location>
        <begin position="3"/>
        <end position="120"/>
    </location>
</feature>
<name>A0ABW3RXP3_9BACL</name>
<dbReference type="InterPro" id="IPR011006">
    <property type="entry name" value="CheY-like_superfamily"/>
</dbReference>
<dbReference type="Proteomes" id="UP001597262">
    <property type="component" value="Unassembled WGS sequence"/>
</dbReference>
<keyword evidence="12" id="KW-1185">Reference proteome</keyword>
<dbReference type="InterPro" id="IPR009057">
    <property type="entry name" value="Homeodomain-like_sf"/>
</dbReference>
<dbReference type="PROSITE" id="PS50110">
    <property type="entry name" value="RESPONSE_REGULATORY"/>
    <property type="match status" value="1"/>
</dbReference>
<evidence type="ECO:0000256" key="7">
    <source>
        <dbReference type="ARBA" id="ARBA00023163"/>
    </source>
</evidence>
<keyword evidence="5" id="KW-0805">Transcription regulation</keyword>
<feature type="modified residue" description="4-aspartylphosphate" evidence="8">
    <location>
        <position position="55"/>
    </location>
</feature>
<proteinExistence type="predicted"/>
<dbReference type="PANTHER" id="PTHR42713:SF3">
    <property type="entry name" value="TRANSCRIPTIONAL REGULATORY PROTEIN HPTR"/>
    <property type="match status" value="1"/>
</dbReference>
<organism evidence="11 12">
    <name type="scientific">Paenibacillus puldeungensis</name>
    <dbReference type="NCBI Taxonomy" id="696536"/>
    <lineage>
        <taxon>Bacteria</taxon>
        <taxon>Bacillati</taxon>
        <taxon>Bacillota</taxon>
        <taxon>Bacilli</taxon>
        <taxon>Bacillales</taxon>
        <taxon>Paenibacillaceae</taxon>
        <taxon>Paenibacillus</taxon>
    </lineage>
</organism>
<gene>
    <name evidence="11" type="ORF">ACFQ3W_10030</name>
</gene>
<keyword evidence="7" id="KW-0804">Transcription</keyword>
<evidence type="ECO:0000256" key="8">
    <source>
        <dbReference type="PROSITE-ProRule" id="PRU00169"/>
    </source>
</evidence>
<evidence type="ECO:0000259" key="9">
    <source>
        <dbReference type="PROSITE" id="PS01124"/>
    </source>
</evidence>
<dbReference type="EMBL" id="JBHTLM010000006">
    <property type="protein sequence ID" value="MFD1176636.1"/>
    <property type="molecule type" value="Genomic_DNA"/>
</dbReference>
<dbReference type="InterPro" id="IPR018060">
    <property type="entry name" value="HTH_AraC"/>
</dbReference>
<keyword evidence="2" id="KW-0963">Cytoplasm</keyword>
<dbReference type="PANTHER" id="PTHR42713">
    <property type="entry name" value="HISTIDINE KINASE-RELATED"/>
    <property type="match status" value="1"/>
</dbReference>
<dbReference type="SMART" id="SM00448">
    <property type="entry name" value="REC"/>
    <property type="match status" value="1"/>
</dbReference>
<dbReference type="Gene3D" id="3.40.50.2300">
    <property type="match status" value="1"/>
</dbReference>
<comment type="subcellular location">
    <subcellularLocation>
        <location evidence="1">Cytoplasm</location>
    </subcellularLocation>
</comment>
<evidence type="ECO:0000256" key="6">
    <source>
        <dbReference type="ARBA" id="ARBA00023125"/>
    </source>
</evidence>
<evidence type="ECO:0000256" key="2">
    <source>
        <dbReference type="ARBA" id="ARBA00022490"/>
    </source>
</evidence>
<evidence type="ECO:0000256" key="5">
    <source>
        <dbReference type="ARBA" id="ARBA00023015"/>
    </source>
</evidence>
<feature type="domain" description="HTH araC/xylS-type" evidence="9">
    <location>
        <begin position="400"/>
        <end position="499"/>
    </location>
</feature>
<dbReference type="Pfam" id="PF00072">
    <property type="entry name" value="Response_reg"/>
    <property type="match status" value="1"/>
</dbReference>
<keyword evidence="4" id="KW-0902">Two-component regulatory system</keyword>
<dbReference type="Gene3D" id="1.10.10.60">
    <property type="entry name" value="Homeodomain-like"/>
    <property type="match status" value="2"/>
</dbReference>
<dbReference type="InterPro" id="IPR001789">
    <property type="entry name" value="Sig_transdc_resp-reg_receiver"/>
</dbReference>
<evidence type="ECO:0000313" key="12">
    <source>
        <dbReference type="Proteomes" id="UP001597262"/>
    </source>
</evidence>
<dbReference type="SUPFAM" id="SSF46689">
    <property type="entry name" value="Homeodomain-like"/>
    <property type="match status" value="2"/>
</dbReference>
<evidence type="ECO:0000259" key="10">
    <source>
        <dbReference type="PROSITE" id="PS50110"/>
    </source>
</evidence>
<dbReference type="CDD" id="cd17536">
    <property type="entry name" value="REC_YesN-like"/>
    <property type="match status" value="1"/>
</dbReference>
<keyword evidence="6" id="KW-0238">DNA-binding</keyword>
<accession>A0ABW3RXP3</accession>